<evidence type="ECO:0000313" key="1">
    <source>
        <dbReference type="EMBL" id="GEL23612.1"/>
    </source>
</evidence>
<dbReference type="Gene3D" id="3.30.1490.190">
    <property type="match status" value="1"/>
</dbReference>
<dbReference type="Proteomes" id="UP000321685">
    <property type="component" value="Unassembled WGS sequence"/>
</dbReference>
<organism evidence="1 2">
    <name type="scientific">Pseudonocardia sulfidoxydans NBRC 16205</name>
    <dbReference type="NCBI Taxonomy" id="1223511"/>
    <lineage>
        <taxon>Bacteria</taxon>
        <taxon>Bacillati</taxon>
        <taxon>Actinomycetota</taxon>
        <taxon>Actinomycetes</taxon>
        <taxon>Pseudonocardiales</taxon>
        <taxon>Pseudonocardiaceae</taxon>
        <taxon>Pseudonocardia</taxon>
    </lineage>
</organism>
<accession>A0A511DFR2</accession>
<dbReference type="EMBL" id="BJVJ01000021">
    <property type="protein sequence ID" value="GEL23612.1"/>
    <property type="molecule type" value="Genomic_DNA"/>
</dbReference>
<sequence length="68" mass="7354">MRMERHRLVCRECGETAHVDQVPGIAAHLDPAHAAGYRVEAAVVVFRGLCASCRGADREVGVGGRARR</sequence>
<proteinExistence type="predicted"/>
<evidence type="ECO:0008006" key="3">
    <source>
        <dbReference type="Google" id="ProtNLM"/>
    </source>
</evidence>
<gene>
    <name evidence="1" type="ORF">PSU4_25660</name>
</gene>
<dbReference type="InterPro" id="IPR043135">
    <property type="entry name" value="Fur_C"/>
</dbReference>
<name>A0A511DFR2_9PSEU</name>
<dbReference type="AlphaFoldDB" id="A0A511DFR2"/>
<evidence type="ECO:0000313" key="2">
    <source>
        <dbReference type="Proteomes" id="UP000321685"/>
    </source>
</evidence>
<comment type="caution">
    <text evidence="1">The sequence shown here is derived from an EMBL/GenBank/DDBJ whole genome shotgun (WGS) entry which is preliminary data.</text>
</comment>
<protein>
    <recommendedName>
        <fullName evidence="3">Transcriptional repressor</fullName>
    </recommendedName>
</protein>
<keyword evidence="2" id="KW-1185">Reference proteome</keyword>
<reference evidence="1 2" key="1">
    <citation type="submission" date="2019-07" db="EMBL/GenBank/DDBJ databases">
        <title>Whole genome shotgun sequence of Pseudonocardia sulfidoxydans NBRC 16205.</title>
        <authorList>
            <person name="Hosoyama A."/>
            <person name="Uohara A."/>
            <person name="Ohji S."/>
            <person name="Ichikawa N."/>
        </authorList>
    </citation>
    <scope>NUCLEOTIDE SEQUENCE [LARGE SCALE GENOMIC DNA]</scope>
    <source>
        <strain evidence="1 2">NBRC 16205</strain>
    </source>
</reference>